<dbReference type="EMBL" id="BGPR01008986">
    <property type="protein sequence ID" value="GBN37268.1"/>
    <property type="molecule type" value="Genomic_DNA"/>
</dbReference>
<name>A0A4Y2NCV2_ARAVE</name>
<evidence type="ECO:0000313" key="1">
    <source>
        <dbReference type="EMBL" id="GBN37268.1"/>
    </source>
</evidence>
<evidence type="ECO:0000313" key="2">
    <source>
        <dbReference type="Proteomes" id="UP000499080"/>
    </source>
</evidence>
<accession>A0A4Y2NCV2</accession>
<gene>
    <name evidence="1" type="ORF">AVEN_45241_1</name>
</gene>
<organism evidence="1 2">
    <name type="scientific">Araneus ventricosus</name>
    <name type="common">Orbweaver spider</name>
    <name type="synonym">Epeira ventricosa</name>
    <dbReference type="NCBI Taxonomy" id="182803"/>
    <lineage>
        <taxon>Eukaryota</taxon>
        <taxon>Metazoa</taxon>
        <taxon>Ecdysozoa</taxon>
        <taxon>Arthropoda</taxon>
        <taxon>Chelicerata</taxon>
        <taxon>Arachnida</taxon>
        <taxon>Araneae</taxon>
        <taxon>Araneomorphae</taxon>
        <taxon>Entelegynae</taxon>
        <taxon>Araneoidea</taxon>
        <taxon>Araneidae</taxon>
        <taxon>Araneus</taxon>
    </lineage>
</organism>
<keyword evidence="2" id="KW-1185">Reference proteome</keyword>
<proteinExistence type="predicted"/>
<sequence length="108" mass="11954">MQTVSTIPPLPSPPPSGLSCATLFPSVSDNNRHLALHGRICGNGCVSVPWNMMKYLTHVEGVAEKRPWPIYEPLGVPIFNTDVESFKENIGFLMRIEFGAEVKLFQVV</sequence>
<comment type="caution">
    <text evidence="1">The sequence shown here is derived from an EMBL/GenBank/DDBJ whole genome shotgun (WGS) entry which is preliminary data.</text>
</comment>
<protein>
    <submittedName>
        <fullName evidence="1">Uncharacterized protein</fullName>
    </submittedName>
</protein>
<dbReference type="Proteomes" id="UP000499080">
    <property type="component" value="Unassembled WGS sequence"/>
</dbReference>
<dbReference type="AlphaFoldDB" id="A0A4Y2NCV2"/>
<reference evidence="1 2" key="1">
    <citation type="journal article" date="2019" name="Sci. Rep.">
        <title>Orb-weaving spider Araneus ventricosus genome elucidates the spidroin gene catalogue.</title>
        <authorList>
            <person name="Kono N."/>
            <person name="Nakamura H."/>
            <person name="Ohtoshi R."/>
            <person name="Moran D.A.P."/>
            <person name="Shinohara A."/>
            <person name="Yoshida Y."/>
            <person name="Fujiwara M."/>
            <person name="Mori M."/>
            <person name="Tomita M."/>
            <person name="Arakawa K."/>
        </authorList>
    </citation>
    <scope>NUCLEOTIDE SEQUENCE [LARGE SCALE GENOMIC DNA]</scope>
</reference>